<evidence type="ECO:0000313" key="2">
    <source>
        <dbReference type="Proteomes" id="UP001320876"/>
    </source>
</evidence>
<evidence type="ECO:0000313" key="1">
    <source>
        <dbReference type="EMBL" id="MCW1926339.1"/>
    </source>
</evidence>
<reference evidence="1 2" key="1">
    <citation type="submission" date="2022-10" db="EMBL/GenBank/DDBJ databases">
        <title>Luteolibacter arcticus strain CCTCC AB 2014275, whole genome shotgun sequencing project.</title>
        <authorList>
            <person name="Zhao G."/>
            <person name="Shen L."/>
        </authorList>
    </citation>
    <scope>NUCLEOTIDE SEQUENCE [LARGE SCALE GENOMIC DNA]</scope>
    <source>
        <strain evidence="1 2">CCTCC AB 2014275</strain>
    </source>
</reference>
<dbReference type="RefSeq" id="WP_264490447.1">
    <property type="nucleotide sequence ID" value="NZ_JAPDDT010000024.1"/>
</dbReference>
<proteinExistence type="predicted"/>
<gene>
    <name evidence="1" type="ORF">OKA05_27550</name>
</gene>
<dbReference type="EMBL" id="JAPDDT010000024">
    <property type="protein sequence ID" value="MCW1926339.1"/>
    <property type="molecule type" value="Genomic_DNA"/>
</dbReference>
<accession>A0ABT3GS29</accession>
<name>A0ABT3GS29_9BACT</name>
<dbReference type="Proteomes" id="UP001320876">
    <property type="component" value="Unassembled WGS sequence"/>
</dbReference>
<protein>
    <submittedName>
        <fullName evidence="1">Uncharacterized protein</fullName>
    </submittedName>
</protein>
<keyword evidence="2" id="KW-1185">Reference proteome</keyword>
<sequence>MTITEAKRLADLELWEDAWQAITELPPEERTAPPFIRLRLRCAIGLERWETVKELASHLANGSDDDRVAAAKAFVTVAGVATRFRQIESARHLVRSAVEAWPDIREEVIDDPDLSEHLP</sequence>
<organism evidence="1 2">
    <name type="scientific">Luteolibacter arcticus</name>
    <dbReference type="NCBI Taxonomy" id="1581411"/>
    <lineage>
        <taxon>Bacteria</taxon>
        <taxon>Pseudomonadati</taxon>
        <taxon>Verrucomicrobiota</taxon>
        <taxon>Verrucomicrobiia</taxon>
        <taxon>Verrucomicrobiales</taxon>
        <taxon>Verrucomicrobiaceae</taxon>
        <taxon>Luteolibacter</taxon>
    </lineage>
</organism>
<comment type="caution">
    <text evidence="1">The sequence shown here is derived from an EMBL/GenBank/DDBJ whole genome shotgun (WGS) entry which is preliminary data.</text>
</comment>